<dbReference type="InterPro" id="IPR022453">
    <property type="entry name" value="Znf_MqsA-type"/>
</dbReference>
<evidence type="ECO:0000313" key="1">
    <source>
        <dbReference type="EMBL" id="EES51721.1"/>
    </source>
</evidence>
<dbReference type="Pfam" id="PF14076">
    <property type="entry name" value="DUF4258"/>
    <property type="match status" value="1"/>
</dbReference>
<sequence length="163" mass="18058">MDCKNLQFSQQAIRGMFETGISEEEVRTAIASGMTTAEYPDDHPYPSRLLMAAGSRSFLVVIAEDTTTETCLIVMVYILDLDLENKETTMNCVICKTGEMVPGYATVTLQRSGTIIIVKEVPADVCQDCGEYYLDEPVAAKVYAQAEEAVKRHAEVEILRYVA</sequence>
<dbReference type="InterPro" id="IPR025354">
    <property type="entry name" value="DUF4258"/>
</dbReference>
<name>C6I0A2_9BACT</name>
<dbReference type="CDD" id="cd12870">
    <property type="entry name" value="MqsA"/>
    <property type="match status" value="1"/>
</dbReference>
<evidence type="ECO:0000313" key="2">
    <source>
        <dbReference type="Proteomes" id="UP000009374"/>
    </source>
</evidence>
<keyword evidence="2" id="KW-1185">Reference proteome</keyword>
<gene>
    <name evidence="1" type="ORF">UBAL3_95660011</name>
</gene>
<dbReference type="Proteomes" id="UP000009374">
    <property type="component" value="Unassembled WGS sequence"/>
</dbReference>
<dbReference type="AlphaFoldDB" id="C6I0A2"/>
<protein>
    <submittedName>
        <fullName evidence="1">Uncharacterized protein</fullName>
    </submittedName>
</protein>
<dbReference type="NCBIfam" id="TIGR03831">
    <property type="entry name" value="YgiT_finger"/>
    <property type="match status" value="1"/>
</dbReference>
<proteinExistence type="predicted"/>
<dbReference type="Gene3D" id="3.10.20.860">
    <property type="match status" value="1"/>
</dbReference>
<dbReference type="EMBL" id="GG693886">
    <property type="protein sequence ID" value="EES51721.1"/>
    <property type="molecule type" value="Genomic_DNA"/>
</dbReference>
<accession>C6I0A2</accession>
<organism evidence="1 2">
    <name type="scientific">Leptospirillum ferrodiazotrophum</name>
    <dbReference type="NCBI Taxonomy" id="412449"/>
    <lineage>
        <taxon>Bacteria</taxon>
        <taxon>Pseudomonadati</taxon>
        <taxon>Nitrospirota</taxon>
        <taxon>Nitrospiria</taxon>
        <taxon>Nitrospirales</taxon>
        <taxon>Nitrospiraceae</taxon>
        <taxon>Leptospirillum</taxon>
    </lineage>
</organism>
<reference evidence="1 2" key="1">
    <citation type="journal article" date="2009" name="Appl. Environ. Microbiol.">
        <title>Community genomic and proteomic analyses of chemoautotrophic iron-oxidizing "Leptospirillum rubarum" (Group II) and "Leptospirillum ferrodiazotrophum" (Group III) bacteria in acid mine drainage biofilms.</title>
        <authorList>
            <person name="Goltsman D.S."/>
            <person name="Denef V.J."/>
            <person name="Singer S.W."/>
            <person name="VerBerkmoes N.C."/>
            <person name="Lefsrud M."/>
            <person name="Mueller R.S."/>
            <person name="Dick G.J."/>
            <person name="Sun C.L."/>
            <person name="Wheeler K.E."/>
            <person name="Zemla A."/>
            <person name="Baker B.J."/>
            <person name="Hauser L."/>
            <person name="Land M."/>
            <person name="Shah M.B."/>
            <person name="Thelen M.P."/>
            <person name="Hettich R.L."/>
            <person name="Banfield J.F."/>
        </authorList>
    </citation>
    <scope>NUCLEOTIDE SEQUENCE [LARGE SCALE GENOMIC DNA]</scope>
</reference>